<evidence type="ECO:0000256" key="1">
    <source>
        <dbReference type="SAM" id="MobiDB-lite"/>
    </source>
</evidence>
<proteinExistence type="predicted"/>
<gene>
    <name evidence="2" type="ORF">IPP58_15365</name>
</gene>
<dbReference type="AlphaFoldDB" id="A0A9D7XMU8"/>
<protein>
    <submittedName>
        <fullName evidence="2">Uncharacterized protein</fullName>
    </submittedName>
</protein>
<feature type="compositionally biased region" description="Basic and acidic residues" evidence="1">
    <location>
        <begin position="1"/>
        <end position="21"/>
    </location>
</feature>
<comment type="caution">
    <text evidence="2">The sequence shown here is derived from an EMBL/GenBank/DDBJ whole genome shotgun (WGS) entry which is preliminary data.</text>
</comment>
<name>A0A9D7XMU8_9BACT</name>
<reference evidence="2" key="1">
    <citation type="submission" date="2020-10" db="EMBL/GenBank/DDBJ databases">
        <title>Connecting structure to function with the recovery of over 1000 high-quality activated sludge metagenome-assembled genomes encoding full-length rRNA genes using long-read sequencing.</title>
        <authorList>
            <person name="Singleton C.M."/>
            <person name="Petriglieri F."/>
            <person name="Kristensen J.M."/>
            <person name="Kirkegaard R.H."/>
            <person name="Michaelsen T.Y."/>
            <person name="Andersen M.H."/>
            <person name="Karst S.M."/>
            <person name="Dueholm M.S."/>
            <person name="Nielsen P.H."/>
            <person name="Albertsen M."/>
        </authorList>
    </citation>
    <scope>NUCLEOTIDE SEQUENCE</scope>
    <source>
        <strain evidence="2">Skiv_18-Q3-R9-52_MAXAC.067</strain>
    </source>
</reference>
<dbReference type="EMBL" id="JADKIO010000012">
    <property type="protein sequence ID" value="MBK9797825.1"/>
    <property type="molecule type" value="Genomic_DNA"/>
</dbReference>
<sequence>MMDCGGKGERRQATQPKDAESRGGLWSLPDGQRLPNLVEAAPLVVGDPAHPARLRPSDLNDPQSFHSRLTAWLLRQGQSG</sequence>
<accession>A0A9D7XMU8</accession>
<evidence type="ECO:0000313" key="2">
    <source>
        <dbReference type="EMBL" id="MBK9797825.1"/>
    </source>
</evidence>
<organism evidence="2 3">
    <name type="scientific">Candidatus Geothrix skivensis</name>
    <dbReference type="NCBI Taxonomy" id="2954439"/>
    <lineage>
        <taxon>Bacteria</taxon>
        <taxon>Pseudomonadati</taxon>
        <taxon>Acidobacteriota</taxon>
        <taxon>Holophagae</taxon>
        <taxon>Holophagales</taxon>
        <taxon>Holophagaceae</taxon>
        <taxon>Geothrix</taxon>
    </lineage>
</organism>
<feature type="region of interest" description="Disordered" evidence="1">
    <location>
        <begin position="1"/>
        <end position="32"/>
    </location>
</feature>
<evidence type="ECO:0000313" key="3">
    <source>
        <dbReference type="Proteomes" id="UP000886657"/>
    </source>
</evidence>
<dbReference type="Proteomes" id="UP000886657">
    <property type="component" value="Unassembled WGS sequence"/>
</dbReference>